<comment type="pathway">
    <text evidence="3">Polyol metabolism; myo-inositol biosynthesis; myo-inositol from D-glucose 6-phosphate: step 1/2.</text>
</comment>
<dbReference type="EMBL" id="ML210397">
    <property type="protein sequence ID" value="TFK18484.1"/>
    <property type="molecule type" value="Genomic_DNA"/>
</dbReference>
<keyword evidence="8" id="KW-1185">Reference proteome</keyword>
<dbReference type="InterPro" id="IPR013021">
    <property type="entry name" value="Myo-inos-1-P_Synthase_GAPDH"/>
</dbReference>
<dbReference type="Proteomes" id="UP000307440">
    <property type="component" value="Unassembled WGS sequence"/>
</dbReference>
<evidence type="ECO:0000256" key="3">
    <source>
        <dbReference type="ARBA" id="ARBA00005117"/>
    </source>
</evidence>
<keyword evidence="5" id="KW-0398">Inositol biosynthesis</keyword>
<gene>
    <name evidence="7" type="ORF">FA15DRAFT_760586</name>
</gene>
<protein>
    <recommendedName>
        <fullName evidence="4">inositol-3-phosphate synthase</fullName>
        <ecNumber evidence="4">5.5.1.4</ecNumber>
    </recommendedName>
</protein>
<dbReference type="GO" id="GO:0006021">
    <property type="term" value="P:inositol biosynthetic process"/>
    <property type="evidence" value="ECO:0007669"/>
    <property type="project" value="UniProtKB-UniPathway"/>
</dbReference>
<dbReference type="GO" id="GO:0008654">
    <property type="term" value="P:phospholipid biosynthetic process"/>
    <property type="evidence" value="ECO:0007669"/>
    <property type="project" value="InterPro"/>
</dbReference>
<comment type="catalytic activity">
    <reaction evidence="1">
        <text>D-glucose 6-phosphate = 1D-myo-inositol 3-phosphate</text>
        <dbReference type="Rhea" id="RHEA:10716"/>
        <dbReference type="ChEBI" id="CHEBI:58401"/>
        <dbReference type="ChEBI" id="CHEBI:61548"/>
        <dbReference type="EC" id="5.5.1.4"/>
    </reaction>
</comment>
<evidence type="ECO:0000256" key="1">
    <source>
        <dbReference type="ARBA" id="ARBA00000113"/>
    </source>
</evidence>
<dbReference type="InterPro" id="IPR002587">
    <property type="entry name" value="Myo-inos-1-P_Synthase"/>
</dbReference>
<organism evidence="7 8">
    <name type="scientific">Coprinopsis marcescibilis</name>
    <name type="common">Agaric fungus</name>
    <name type="synonym">Psathyrella marcescibilis</name>
    <dbReference type="NCBI Taxonomy" id="230819"/>
    <lineage>
        <taxon>Eukaryota</taxon>
        <taxon>Fungi</taxon>
        <taxon>Dikarya</taxon>
        <taxon>Basidiomycota</taxon>
        <taxon>Agaricomycotina</taxon>
        <taxon>Agaricomycetes</taxon>
        <taxon>Agaricomycetidae</taxon>
        <taxon>Agaricales</taxon>
        <taxon>Agaricineae</taxon>
        <taxon>Psathyrellaceae</taxon>
        <taxon>Coprinopsis</taxon>
    </lineage>
</organism>
<sequence>MITSSRFSPSSSPTWYRATLYRPPPTTLLQPFCNNDDQNLSGERQFRSKKISNSSVFDDMVAANRPLQATEFTEKGTPKDKGEHPAHIVVVIKSFAGGHSAVNIFNECEDSLIATALIIDSSILAEFITRVKHRNVDPPIASSFTWSCLCSPTVKPGNKAMLMAYLGLEGSSDLLIETHRW</sequence>
<dbReference type="Gene3D" id="3.30.360.10">
    <property type="entry name" value="Dihydrodipicolinate Reductase, domain 2"/>
    <property type="match status" value="1"/>
</dbReference>
<evidence type="ECO:0000313" key="7">
    <source>
        <dbReference type="EMBL" id="TFK18484.1"/>
    </source>
</evidence>
<dbReference type="EC" id="5.5.1.4" evidence="4"/>
<evidence type="ECO:0000259" key="6">
    <source>
        <dbReference type="Pfam" id="PF01658"/>
    </source>
</evidence>
<dbReference type="AlphaFoldDB" id="A0A5C3KF18"/>
<dbReference type="OrthoDB" id="2887at2759"/>
<dbReference type="SUPFAM" id="SSF55347">
    <property type="entry name" value="Glyceraldehyde-3-phosphate dehydrogenase-like, C-terminal domain"/>
    <property type="match status" value="1"/>
</dbReference>
<dbReference type="PANTHER" id="PTHR11510">
    <property type="entry name" value="MYO-INOSITOL-1 PHOSPHATE SYNTHASE"/>
    <property type="match status" value="1"/>
</dbReference>
<accession>A0A5C3KF18</accession>
<reference evidence="7 8" key="1">
    <citation type="journal article" date="2019" name="Nat. Ecol. Evol.">
        <title>Megaphylogeny resolves global patterns of mushroom evolution.</title>
        <authorList>
            <person name="Varga T."/>
            <person name="Krizsan K."/>
            <person name="Foldi C."/>
            <person name="Dima B."/>
            <person name="Sanchez-Garcia M."/>
            <person name="Sanchez-Ramirez S."/>
            <person name="Szollosi G.J."/>
            <person name="Szarkandi J.G."/>
            <person name="Papp V."/>
            <person name="Albert L."/>
            <person name="Andreopoulos W."/>
            <person name="Angelini C."/>
            <person name="Antonin V."/>
            <person name="Barry K.W."/>
            <person name="Bougher N.L."/>
            <person name="Buchanan P."/>
            <person name="Buyck B."/>
            <person name="Bense V."/>
            <person name="Catcheside P."/>
            <person name="Chovatia M."/>
            <person name="Cooper J."/>
            <person name="Damon W."/>
            <person name="Desjardin D."/>
            <person name="Finy P."/>
            <person name="Geml J."/>
            <person name="Haridas S."/>
            <person name="Hughes K."/>
            <person name="Justo A."/>
            <person name="Karasinski D."/>
            <person name="Kautmanova I."/>
            <person name="Kiss B."/>
            <person name="Kocsube S."/>
            <person name="Kotiranta H."/>
            <person name="LaButti K.M."/>
            <person name="Lechner B.E."/>
            <person name="Liimatainen K."/>
            <person name="Lipzen A."/>
            <person name="Lukacs Z."/>
            <person name="Mihaltcheva S."/>
            <person name="Morgado L.N."/>
            <person name="Niskanen T."/>
            <person name="Noordeloos M.E."/>
            <person name="Ohm R.A."/>
            <person name="Ortiz-Santana B."/>
            <person name="Ovrebo C."/>
            <person name="Racz N."/>
            <person name="Riley R."/>
            <person name="Savchenko A."/>
            <person name="Shiryaev A."/>
            <person name="Soop K."/>
            <person name="Spirin V."/>
            <person name="Szebenyi C."/>
            <person name="Tomsovsky M."/>
            <person name="Tulloss R.E."/>
            <person name="Uehling J."/>
            <person name="Grigoriev I.V."/>
            <person name="Vagvolgyi C."/>
            <person name="Papp T."/>
            <person name="Martin F.M."/>
            <person name="Miettinen O."/>
            <person name="Hibbett D.S."/>
            <person name="Nagy L.G."/>
        </authorList>
    </citation>
    <scope>NUCLEOTIDE SEQUENCE [LARGE SCALE GENOMIC DNA]</scope>
    <source>
        <strain evidence="7 8">CBS 121175</strain>
    </source>
</reference>
<dbReference type="STRING" id="230819.A0A5C3KF18"/>
<evidence type="ECO:0000256" key="4">
    <source>
        <dbReference type="ARBA" id="ARBA00012125"/>
    </source>
</evidence>
<dbReference type="Pfam" id="PF01658">
    <property type="entry name" value="Inos-1-P_synth"/>
    <property type="match status" value="1"/>
</dbReference>
<evidence type="ECO:0000256" key="5">
    <source>
        <dbReference type="ARBA" id="ARBA00022550"/>
    </source>
</evidence>
<name>A0A5C3KF18_COPMA</name>
<evidence type="ECO:0000256" key="2">
    <source>
        <dbReference type="ARBA" id="ARBA00001911"/>
    </source>
</evidence>
<feature type="domain" description="Myo-inositol-1-phosphate synthase GAPDH-like" evidence="6">
    <location>
        <begin position="34"/>
        <end position="111"/>
    </location>
</feature>
<evidence type="ECO:0000313" key="8">
    <source>
        <dbReference type="Proteomes" id="UP000307440"/>
    </source>
</evidence>
<comment type="cofactor">
    <cofactor evidence="2">
        <name>NAD(+)</name>
        <dbReference type="ChEBI" id="CHEBI:57540"/>
    </cofactor>
</comment>
<proteinExistence type="predicted"/>
<dbReference type="GO" id="GO:0004512">
    <property type="term" value="F:inositol-3-phosphate synthase activity"/>
    <property type="evidence" value="ECO:0007669"/>
    <property type="project" value="UniProtKB-EC"/>
</dbReference>
<dbReference type="UniPathway" id="UPA00823">
    <property type="reaction ID" value="UER00787"/>
</dbReference>